<protein>
    <recommendedName>
        <fullName evidence="4">MobA-like NTP transferase domain-containing protein</fullName>
    </recommendedName>
</protein>
<evidence type="ECO:0000313" key="5">
    <source>
        <dbReference type="EMBL" id="GIL40813.1"/>
    </source>
</evidence>
<evidence type="ECO:0000259" key="4">
    <source>
        <dbReference type="Pfam" id="PF12804"/>
    </source>
</evidence>
<keyword evidence="1" id="KW-0808">Transferase</keyword>
<feature type="domain" description="MobA-like NTP transferase" evidence="4">
    <location>
        <begin position="12"/>
        <end position="133"/>
    </location>
</feature>
<sequence>MSRPAPESVSHALILAAGIGRRLGQDDPKVLLDVGGQSLLARHLDLLHRSGVRKVTVVVGHQAQKLRDAIEAVTPPGLTVTTIENPTFTEGSVVSLDAAHAVMTAGSPVLLMDGDVLYDHRMLDRLLETPHENAFLTDRGLEPGDEPVKLCIAGDRIVDFRKKPVATYDWHGESVGFFKFSAAIAAELATRARAYVAGGRRKDEYEEAIRDMILADATRFGWVDVTDLPWTEIDFPEDAARARVEILPELLA</sequence>
<evidence type="ECO:0000313" key="6">
    <source>
        <dbReference type="Proteomes" id="UP000681075"/>
    </source>
</evidence>
<dbReference type="InterPro" id="IPR025877">
    <property type="entry name" value="MobA-like_NTP_Trfase"/>
</dbReference>
<name>A0A8S8XBH9_9PROT</name>
<evidence type="ECO:0000256" key="2">
    <source>
        <dbReference type="ARBA" id="ARBA00022695"/>
    </source>
</evidence>
<evidence type="ECO:0000256" key="1">
    <source>
        <dbReference type="ARBA" id="ARBA00022679"/>
    </source>
</evidence>
<dbReference type="RefSeq" id="WP_420244027.1">
    <property type="nucleotide sequence ID" value="NZ_BOPV01000001.1"/>
</dbReference>
<evidence type="ECO:0000256" key="3">
    <source>
        <dbReference type="ARBA" id="ARBA00022842"/>
    </source>
</evidence>
<keyword evidence="2" id="KW-0548">Nucleotidyltransferase</keyword>
<dbReference type="CDD" id="cd02523">
    <property type="entry name" value="PC_cytidylyltransferase"/>
    <property type="match status" value="1"/>
</dbReference>
<keyword evidence="6" id="KW-1185">Reference proteome</keyword>
<accession>A0A8S8XBH9</accession>
<dbReference type="Proteomes" id="UP000681075">
    <property type="component" value="Unassembled WGS sequence"/>
</dbReference>
<dbReference type="PANTHER" id="PTHR43584">
    <property type="entry name" value="NUCLEOTIDYL TRANSFERASE"/>
    <property type="match status" value="1"/>
</dbReference>
<reference evidence="5" key="1">
    <citation type="submission" date="2021-02" db="EMBL/GenBank/DDBJ databases">
        <title>Genome sequence of Rhodospirillales sp. strain TMPK1 isolated from soil.</title>
        <authorList>
            <person name="Nakai R."/>
            <person name="Kusada H."/>
            <person name="Tamaki H."/>
        </authorList>
    </citation>
    <scope>NUCLEOTIDE SEQUENCE</scope>
    <source>
        <strain evidence="5">TMPK1</strain>
    </source>
</reference>
<keyword evidence="3" id="KW-0460">Magnesium</keyword>
<dbReference type="InterPro" id="IPR029044">
    <property type="entry name" value="Nucleotide-diphossugar_trans"/>
</dbReference>
<dbReference type="Pfam" id="PF12804">
    <property type="entry name" value="NTP_transf_3"/>
    <property type="match status" value="1"/>
</dbReference>
<gene>
    <name evidence="5" type="ORF">TMPK1_30500</name>
</gene>
<dbReference type="GO" id="GO:0016779">
    <property type="term" value="F:nucleotidyltransferase activity"/>
    <property type="evidence" value="ECO:0007669"/>
    <property type="project" value="UniProtKB-KW"/>
</dbReference>
<dbReference type="SUPFAM" id="SSF53448">
    <property type="entry name" value="Nucleotide-diphospho-sugar transferases"/>
    <property type="match status" value="1"/>
</dbReference>
<comment type="caution">
    <text evidence="5">The sequence shown here is derived from an EMBL/GenBank/DDBJ whole genome shotgun (WGS) entry which is preliminary data.</text>
</comment>
<dbReference type="PANTHER" id="PTHR43584:SF8">
    <property type="entry name" value="N-ACETYLMURAMATE ALPHA-1-PHOSPHATE URIDYLYLTRANSFERASE"/>
    <property type="match status" value="1"/>
</dbReference>
<dbReference type="AlphaFoldDB" id="A0A8S8XBH9"/>
<proteinExistence type="predicted"/>
<dbReference type="Gene3D" id="3.90.550.10">
    <property type="entry name" value="Spore Coat Polysaccharide Biosynthesis Protein SpsA, Chain A"/>
    <property type="match status" value="1"/>
</dbReference>
<dbReference type="InterPro" id="IPR050065">
    <property type="entry name" value="GlmU-like"/>
</dbReference>
<organism evidence="5 6">
    <name type="scientific">Roseiterribacter gracilis</name>
    <dbReference type="NCBI Taxonomy" id="2812848"/>
    <lineage>
        <taxon>Bacteria</taxon>
        <taxon>Pseudomonadati</taxon>
        <taxon>Pseudomonadota</taxon>
        <taxon>Alphaproteobacteria</taxon>
        <taxon>Rhodospirillales</taxon>
        <taxon>Roseiterribacteraceae</taxon>
        <taxon>Roseiterribacter</taxon>
    </lineage>
</organism>
<dbReference type="EMBL" id="BOPV01000001">
    <property type="protein sequence ID" value="GIL40813.1"/>
    <property type="molecule type" value="Genomic_DNA"/>
</dbReference>